<name>A0A498SG38_ACAVI</name>
<keyword evidence="4" id="KW-1185">Reference proteome</keyword>
<accession>A0A498SG38</accession>
<dbReference type="AlphaFoldDB" id="A0A498SG38"/>
<feature type="domain" description="DOMON" evidence="2">
    <location>
        <begin position="28"/>
        <end position="159"/>
    </location>
</feature>
<evidence type="ECO:0000256" key="1">
    <source>
        <dbReference type="SAM" id="Phobius"/>
    </source>
</evidence>
<keyword evidence="1" id="KW-0812">Transmembrane</keyword>
<dbReference type="Gene3D" id="1.20.120.1770">
    <property type="match status" value="1"/>
</dbReference>
<feature type="transmembrane region" description="Helical" evidence="1">
    <location>
        <begin position="264"/>
        <end position="282"/>
    </location>
</feature>
<evidence type="ECO:0000313" key="3">
    <source>
        <dbReference type="EMBL" id="VBB30675.1"/>
    </source>
</evidence>
<evidence type="ECO:0000313" key="4">
    <source>
        <dbReference type="Proteomes" id="UP000276991"/>
    </source>
</evidence>
<dbReference type="STRING" id="6277.A0A498SG38"/>
<dbReference type="Proteomes" id="UP000276991">
    <property type="component" value="Unassembled WGS sequence"/>
</dbReference>
<reference evidence="3 4" key="1">
    <citation type="submission" date="2018-08" db="EMBL/GenBank/DDBJ databases">
        <authorList>
            <person name="Laetsch R D."/>
            <person name="Stevens L."/>
            <person name="Kumar S."/>
            <person name="Blaxter L. M."/>
        </authorList>
    </citation>
    <scope>NUCLEOTIDE SEQUENCE [LARGE SCALE GENOMIC DNA]</scope>
</reference>
<evidence type="ECO:0000259" key="2">
    <source>
        <dbReference type="PROSITE" id="PS50836"/>
    </source>
</evidence>
<dbReference type="EMBL" id="UPTC01000953">
    <property type="protein sequence ID" value="VBB30675.1"/>
    <property type="molecule type" value="Genomic_DNA"/>
</dbReference>
<keyword evidence="1" id="KW-1133">Transmembrane helix</keyword>
<gene>
    <name evidence="3" type="ORF">NAV_LOCUS5466</name>
</gene>
<organism evidence="3 4">
    <name type="scientific">Acanthocheilonema viteae</name>
    <name type="common">Filarial nematode worm</name>
    <name type="synonym">Dipetalonema viteae</name>
    <dbReference type="NCBI Taxonomy" id="6277"/>
    <lineage>
        <taxon>Eukaryota</taxon>
        <taxon>Metazoa</taxon>
        <taxon>Ecdysozoa</taxon>
        <taxon>Nematoda</taxon>
        <taxon>Chromadorea</taxon>
        <taxon>Rhabditida</taxon>
        <taxon>Spirurina</taxon>
        <taxon>Spiruromorpha</taxon>
        <taxon>Filarioidea</taxon>
        <taxon>Onchocercidae</taxon>
        <taxon>Acanthocheilonema</taxon>
    </lineage>
</organism>
<dbReference type="InterPro" id="IPR005018">
    <property type="entry name" value="DOMON_domain"/>
</dbReference>
<protein>
    <recommendedName>
        <fullName evidence="2">DOMON domain-containing protein</fullName>
    </recommendedName>
</protein>
<feature type="non-terminal residue" evidence="3">
    <location>
        <position position="1"/>
    </location>
</feature>
<dbReference type="OrthoDB" id="6372137at2759"/>
<sequence length="341" mass="39549">LQIFPVLSDVRVRRNSCGTLHGCCRDECIANLRWSVSGRGSLLRLRLEALLRDLPSYAMYIALGFSNDQHMGDDTVIECAYNGIDEGKAYISYNDDNYNAQLYEATAILIVNSSFTVNDDTFICLLDVDFKRLNRLSGDDKSKVRNLLAHPYYLQLVRGSIDQYTYIKKMHSLSDGSLYPWITTTMVNMLRDKDGKYENIKNVQQAKWFSRSTTYAIVTLHVILMIWSWWFLLSNSILLSRYFKTFWPTIQIDDMPIWFQLHRGGALISTMLQTVAIFLIFIQSRFQFYLWCTRQCTMEMEVDRSIRSRSDKLGLDSLFGSRSRMFVPDTTGLDVVRNSFS</sequence>
<proteinExistence type="predicted"/>
<dbReference type="PROSITE" id="PS50836">
    <property type="entry name" value="DOMON"/>
    <property type="match status" value="1"/>
</dbReference>
<feature type="transmembrane region" description="Helical" evidence="1">
    <location>
        <begin position="214"/>
        <end position="232"/>
    </location>
</feature>
<keyword evidence="1" id="KW-0472">Membrane</keyword>